<dbReference type="STRING" id="159291.SAMN05920897_103129"/>
<dbReference type="Proteomes" id="UP000186400">
    <property type="component" value="Unassembled WGS sequence"/>
</dbReference>
<dbReference type="InterPro" id="IPR000415">
    <property type="entry name" value="Nitroreductase-like"/>
</dbReference>
<dbReference type="SUPFAM" id="SSF55469">
    <property type="entry name" value="FMN-dependent nitroreductase-like"/>
    <property type="match status" value="1"/>
</dbReference>
<evidence type="ECO:0000313" key="1">
    <source>
        <dbReference type="EMBL" id="SIQ07606.1"/>
    </source>
</evidence>
<dbReference type="AlphaFoldDB" id="A0A1N6PTF6"/>
<dbReference type="Gene3D" id="3.40.109.10">
    <property type="entry name" value="NADH Oxidase"/>
    <property type="match status" value="1"/>
</dbReference>
<organism evidence="1 2">
    <name type="scientific">Alkalispirochaeta americana</name>
    <dbReference type="NCBI Taxonomy" id="159291"/>
    <lineage>
        <taxon>Bacteria</taxon>
        <taxon>Pseudomonadati</taxon>
        <taxon>Spirochaetota</taxon>
        <taxon>Spirochaetia</taxon>
        <taxon>Spirochaetales</taxon>
        <taxon>Spirochaetaceae</taxon>
        <taxon>Alkalispirochaeta</taxon>
    </lineage>
</organism>
<dbReference type="GO" id="GO:0016491">
    <property type="term" value="F:oxidoreductase activity"/>
    <property type="evidence" value="ECO:0007669"/>
    <property type="project" value="InterPro"/>
</dbReference>
<dbReference type="EMBL" id="FTMS01000003">
    <property type="protein sequence ID" value="SIQ07606.1"/>
    <property type="molecule type" value="Genomic_DNA"/>
</dbReference>
<evidence type="ECO:0008006" key="3">
    <source>
        <dbReference type="Google" id="ProtNLM"/>
    </source>
</evidence>
<dbReference type="RefSeq" id="WP_076487904.1">
    <property type="nucleotide sequence ID" value="NZ_FTMS01000003.1"/>
</dbReference>
<proteinExistence type="predicted"/>
<dbReference type="PROSITE" id="PS51257">
    <property type="entry name" value="PROKAR_LIPOPROTEIN"/>
    <property type="match status" value="1"/>
</dbReference>
<name>A0A1N6PTF6_9SPIO</name>
<reference evidence="1 2" key="1">
    <citation type="submission" date="2017-01" db="EMBL/GenBank/DDBJ databases">
        <authorList>
            <person name="Mah S.A."/>
            <person name="Swanson W.J."/>
            <person name="Moy G.W."/>
            <person name="Vacquier V.D."/>
        </authorList>
    </citation>
    <scope>NUCLEOTIDE SEQUENCE [LARGE SCALE GENOMIC DNA]</scope>
    <source>
        <strain evidence="1 2">ASpG1</strain>
    </source>
</reference>
<gene>
    <name evidence="1" type="ORF">SAMN05920897_103129</name>
</gene>
<sequence>MANVSLRGVLPLCAILCILTVVFAGGCAGSPDKIGEVLADDIRVETVEWARLAQSAHNYQPWQVRLDPLFRDRMRLFIEPDRLLPETDPRGRQTMVSLGHFLAVVEARAAQLGYRAAIDLFPKGGESLCDFSRVPVALITFTRLGQVHSERAVAADIDALTTATVKYRYRPAALGPELVERITSYAGSVESGLRVDVVTDPDKVAWLNRLSIEAFTIEMEHEATLIETYESVRWNGRERRRHPYGLAFTANFPHRSLWMIDALMTIRSQRPEAFGRSGVRMFTRALEEINTYIILATEDNSRRSQVEAGMVLQAMWMDLHATGHVALAISQPLQEYAEVADLYAEVHHRLAPDGETLQLFLAVARPRGGQHLFSPRFSASDIIIRS</sequence>
<protein>
    <recommendedName>
        <fullName evidence="3">Nitroreductase family protein</fullName>
    </recommendedName>
</protein>
<dbReference type="OrthoDB" id="5149792at2"/>
<keyword evidence="2" id="KW-1185">Reference proteome</keyword>
<accession>A0A1N6PTF6</accession>
<evidence type="ECO:0000313" key="2">
    <source>
        <dbReference type="Proteomes" id="UP000186400"/>
    </source>
</evidence>